<keyword evidence="3 8" id="KW-1133">Transmembrane helix</keyword>
<feature type="transmembrane region" description="Helical" evidence="8">
    <location>
        <begin position="258"/>
        <end position="275"/>
    </location>
</feature>
<keyword evidence="7" id="KW-0807">Transducer</keyword>
<dbReference type="GO" id="GO:0016020">
    <property type="term" value="C:membrane"/>
    <property type="evidence" value="ECO:0007669"/>
    <property type="project" value="UniProtKB-SubCell"/>
</dbReference>
<comment type="subcellular location">
    <subcellularLocation>
        <location evidence="1">Membrane</location>
        <topology evidence="1">Multi-pass membrane protein</topology>
    </subcellularLocation>
</comment>
<keyword evidence="5 8" id="KW-0472">Membrane</keyword>
<dbReference type="EMBL" id="JACDTQ010003919">
    <property type="protein sequence ID" value="KAF5911581.1"/>
    <property type="molecule type" value="Genomic_DNA"/>
</dbReference>
<comment type="caution">
    <text evidence="10">The sequence shown here is derived from an EMBL/GenBank/DDBJ whole genome shotgun (WGS) entry which is preliminary data.</text>
</comment>
<protein>
    <recommendedName>
        <fullName evidence="9">G-protein coupled receptors family 1 profile domain-containing protein</fullName>
    </recommendedName>
</protein>
<feature type="transmembrane region" description="Helical" evidence="8">
    <location>
        <begin position="225"/>
        <end position="246"/>
    </location>
</feature>
<proteinExistence type="predicted"/>
<dbReference type="GO" id="GO:0004930">
    <property type="term" value="F:G protein-coupled receptor activity"/>
    <property type="evidence" value="ECO:0007669"/>
    <property type="project" value="UniProtKB-KW"/>
</dbReference>
<dbReference type="Pfam" id="PF13853">
    <property type="entry name" value="7tm_4"/>
    <property type="match status" value="1"/>
</dbReference>
<keyword evidence="2 8" id="KW-0812">Transmembrane</keyword>
<evidence type="ECO:0000259" key="9">
    <source>
        <dbReference type="PROSITE" id="PS50262"/>
    </source>
</evidence>
<feature type="transmembrane region" description="Helical" evidence="8">
    <location>
        <begin position="183"/>
        <end position="205"/>
    </location>
</feature>
<dbReference type="SUPFAM" id="SSF81321">
    <property type="entry name" value="Family A G protein-coupled receptor-like"/>
    <property type="match status" value="1"/>
</dbReference>
<dbReference type="InterPro" id="IPR017452">
    <property type="entry name" value="GPCR_Rhodpsn_7TM"/>
</dbReference>
<gene>
    <name evidence="10" type="ORF">HPG69_008179</name>
</gene>
<feature type="domain" description="G-protein coupled receptors family 1 profile" evidence="9">
    <location>
        <begin position="65"/>
        <end position="287"/>
    </location>
</feature>
<dbReference type="Proteomes" id="UP000551758">
    <property type="component" value="Unassembled WGS sequence"/>
</dbReference>
<evidence type="ECO:0000256" key="7">
    <source>
        <dbReference type="ARBA" id="ARBA00023224"/>
    </source>
</evidence>
<sequence length="287" mass="31591">MKNTVKTKNQTDVAEFLLLGLTDDPETQPLISCLFVETQLINNMESENQTGVTEFPLQGGSLQGWNIPKQNKSISYTGCHTQVCFILFFAGLENFILAAMAYDCYAAICHPLRSEVITNPGICCPQILLSLIMSIADAHVPWKDDSQSHGRMVTVLLHRPGILLFFCELSHQAACSDTLIKTILVYLVTSMLGGVPLFGISFSYIQIVSSTLRMPSTRGNIKPHLPIDLISPFLCHTFGVFINSAVNHSSKKTEIASAMYTAVLPILNPFIYSLMSKDMKGAVGRLI</sequence>
<evidence type="ECO:0000313" key="10">
    <source>
        <dbReference type="EMBL" id="KAF5911581.1"/>
    </source>
</evidence>
<evidence type="ECO:0000256" key="4">
    <source>
        <dbReference type="ARBA" id="ARBA00023040"/>
    </source>
</evidence>
<evidence type="ECO:0000313" key="11">
    <source>
        <dbReference type="Proteomes" id="UP000551758"/>
    </source>
</evidence>
<accession>A0A7J7E796</accession>
<evidence type="ECO:0000256" key="6">
    <source>
        <dbReference type="ARBA" id="ARBA00023170"/>
    </source>
</evidence>
<evidence type="ECO:0000256" key="8">
    <source>
        <dbReference type="SAM" id="Phobius"/>
    </source>
</evidence>
<evidence type="ECO:0000256" key="5">
    <source>
        <dbReference type="ARBA" id="ARBA00023136"/>
    </source>
</evidence>
<keyword evidence="11" id="KW-1185">Reference proteome</keyword>
<evidence type="ECO:0000256" key="2">
    <source>
        <dbReference type="ARBA" id="ARBA00022692"/>
    </source>
</evidence>
<evidence type="ECO:0000256" key="1">
    <source>
        <dbReference type="ARBA" id="ARBA00004141"/>
    </source>
</evidence>
<keyword evidence="4" id="KW-0297">G-protein coupled receptor</keyword>
<reference evidence="10 11" key="1">
    <citation type="journal article" date="2020" name="Mol. Biol. Evol.">
        <title>Interspecific Gene Flow and the Evolution of Specialization in Black and White Rhinoceros.</title>
        <authorList>
            <person name="Moodley Y."/>
            <person name="Westbury M.V."/>
            <person name="Russo I.M."/>
            <person name="Gopalakrishnan S."/>
            <person name="Rakotoarivelo A."/>
            <person name="Olsen R.A."/>
            <person name="Prost S."/>
            <person name="Tunstall T."/>
            <person name="Ryder O.A."/>
            <person name="Dalen L."/>
            <person name="Bruford M.W."/>
        </authorList>
    </citation>
    <scope>NUCLEOTIDE SEQUENCE [LARGE SCALE GENOMIC DNA]</scope>
    <source>
        <strain evidence="10">SBR-YM</strain>
        <tissue evidence="10">Skin</tissue>
    </source>
</reference>
<name>A0A7J7E796_DICBM</name>
<dbReference type="InterPro" id="IPR000725">
    <property type="entry name" value="Olfact_rcpt"/>
</dbReference>
<evidence type="ECO:0000256" key="3">
    <source>
        <dbReference type="ARBA" id="ARBA00022989"/>
    </source>
</evidence>
<keyword evidence="6" id="KW-0675">Receptor</keyword>
<dbReference type="PROSITE" id="PS50262">
    <property type="entry name" value="G_PROTEIN_RECEP_F1_2"/>
    <property type="match status" value="1"/>
</dbReference>
<dbReference type="PANTHER" id="PTHR48001">
    <property type="entry name" value="OLFACTORY RECEPTOR"/>
    <property type="match status" value="1"/>
</dbReference>
<dbReference type="PRINTS" id="PR00245">
    <property type="entry name" value="OLFACTORYR"/>
</dbReference>
<dbReference type="Gene3D" id="1.20.1070.10">
    <property type="entry name" value="Rhodopsin 7-helix transmembrane proteins"/>
    <property type="match status" value="1"/>
</dbReference>
<organism evidence="10 11">
    <name type="scientific">Diceros bicornis minor</name>
    <name type="common">South-central black rhinoceros</name>
    <dbReference type="NCBI Taxonomy" id="77932"/>
    <lineage>
        <taxon>Eukaryota</taxon>
        <taxon>Metazoa</taxon>
        <taxon>Chordata</taxon>
        <taxon>Craniata</taxon>
        <taxon>Vertebrata</taxon>
        <taxon>Euteleostomi</taxon>
        <taxon>Mammalia</taxon>
        <taxon>Eutheria</taxon>
        <taxon>Laurasiatheria</taxon>
        <taxon>Perissodactyla</taxon>
        <taxon>Rhinocerotidae</taxon>
        <taxon>Diceros</taxon>
    </lineage>
</organism>
<dbReference type="GO" id="GO:0004984">
    <property type="term" value="F:olfactory receptor activity"/>
    <property type="evidence" value="ECO:0007669"/>
    <property type="project" value="InterPro"/>
</dbReference>
<dbReference type="AlphaFoldDB" id="A0A7J7E796"/>